<name>A0A7G2DZ59_ARATH</name>
<evidence type="ECO:0000313" key="1">
    <source>
        <dbReference type="EMBL" id="CAD5314731.1"/>
    </source>
</evidence>
<protein>
    <submittedName>
        <fullName evidence="1">(thale cress) hypothetical protein</fullName>
    </submittedName>
</protein>
<evidence type="ECO:0000313" key="2">
    <source>
        <dbReference type="Proteomes" id="UP000516314"/>
    </source>
</evidence>
<dbReference type="EMBL" id="LR881466">
    <property type="protein sequence ID" value="CAD5314731.1"/>
    <property type="molecule type" value="Genomic_DNA"/>
</dbReference>
<organism evidence="1 2">
    <name type="scientific">Arabidopsis thaliana</name>
    <name type="common">Mouse-ear cress</name>
    <dbReference type="NCBI Taxonomy" id="3702"/>
    <lineage>
        <taxon>Eukaryota</taxon>
        <taxon>Viridiplantae</taxon>
        <taxon>Streptophyta</taxon>
        <taxon>Embryophyta</taxon>
        <taxon>Tracheophyta</taxon>
        <taxon>Spermatophyta</taxon>
        <taxon>Magnoliopsida</taxon>
        <taxon>eudicotyledons</taxon>
        <taxon>Gunneridae</taxon>
        <taxon>Pentapetalae</taxon>
        <taxon>rosids</taxon>
        <taxon>malvids</taxon>
        <taxon>Brassicales</taxon>
        <taxon>Brassicaceae</taxon>
        <taxon>Camelineae</taxon>
        <taxon>Arabidopsis</taxon>
    </lineage>
</organism>
<reference evidence="1 2" key="1">
    <citation type="submission" date="2020-09" db="EMBL/GenBank/DDBJ databases">
        <authorList>
            <person name="Ashkenazy H."/>
        </authorList>
    </citation>
    <scope>NUCLEOTIDE SEQUENCE [LARGE SCALE GENOMIC DNA]</scope>
    <source>
        <strain evidence="2">cv. Cdm-0</strain>
    </source>
</reference>
<gene>
    <name evidence="1" type="ORF">AT9943_LOCUS3155</name>
</gene>
<dbReference type="AlphaFoldDB" id="A0A7G2DZ59"/>
<proteinExistence type="predicted"/>
<sequence>MLMAETPLLHLVSPILVVLVFMDSLILDLHSSLSVPNVQVSCPTAHTSKRLVGQRCVQRKKSTKEMTTRVSLMHEALSSSQKCNELSPTCTAPTTMVGLGHVTPNNIFLLPVPITNCDLRSSLLEPSSDSIFPLSSKDPHMYPELSPHDNL</sequence>
<dbReference type="Proteomes" id="UP000516314">
    <property type="component" value="Chromosome 1"/>
</dbReference>
<accession>A0A7G2DZ59</accession>